<keyword evidence="2" id="KW-0472">Membrane</keyword>
<proteinExistence type="predicted"/>
<dbReference type="InterPro" id="IPR045584">
    <property type="entry name" value="Pilin-like"/>
</dbReference>
<evidence type="ECO:0000256" key="2">
    <source>
        <dbReference type="SAM" id="Phobius"/>
    </source>
</evidence>
<dbReference type="Pfam" id="PF07963">
    <property type="entry name" value="N_methyl"/>
    <property type="match status" value="1"/>
</dbReference>
<evidence type="ECO:0000313" key="3">
    <source>
        <dbReference type="EMBL" id="QNT68459.1"/>
    </source>
</evidence>
<dbReference type="EMBL" id="CP053923">
    <property type="protein sequence ID" value="QNT68459.1"/>
    <property type="molecule type" value="Genomic_DNA"/>
</dbReference>
<evidence type="ECO:0000313" key="4">
    <source>
        <dbReference type="Proteomes" id="UP000516369"/>
    </source>
</evidence>
<keyword evidence="2" id="KW-0812">Transmembrane</keyword>
<dbReference type="KEGG" id="dvn:HQ394_02635"/>
<sequence length="243" mass="25784">MSGRQLCTVHLCTAYWRVAAAWRRRSNAGFTLIELLVAITLFALLTAILASGLRFGARVWEQADAVAEQVTGVESAYAIVRRLIATALPLATTTLSGEATIQFQGSTDAVSFVGPAPVQAFCRWAACDHPGAGAWPERRPTGAAGARFCPGGSSGASAAGGGRRRGGKDRRPYRWGEFHRFRLFRTGGKLAGAQLAAHLAHPDLAAGTGFGSGQLSARRSSRLARPDRRADGARGGVLKRRRS</sequence>
<dbReference type="AlphaFoldDB" id="A0A7H1MYC3"/>
<dbReference type="Proteomes" id="UP000516369">
    <property type="component" value="Chromosome"/>
</dbReference>
<keyword evidence="2" id="KW-1133">Transmembrane helix</keyword>
<dbReference type="PROSITE" id="PS00409">
    <property type="entry name" value="PROKAR_NTER_METHYL"/>
    <property type="match status" value="1"/>
</dbReference>
<keyword evidence="4" id="KW-1185">Reference proteome</keyword>
<accession>A0A7H1MYC3</accession>
<gene>
    <name evidence="3" type="ORF">HQ394_02635</name>
</gene>
<feature type="compositionally biased region" description="Gly residues" evidence="1">
    <location>
        <begin position="152"/>
        <end position="161"/>
    </location>
</feature>
<dbReference type="InterPro" id="IPR012902">
    <property type="entry name" value="N_methyl_site"/>
</dbReference>
<feature type="region of interest" description="Disordered" evidence="1">
    <location>
        <begin position="207"/>
        <end position="243"/>
    </location>
</feature>
<feature type="transmembrane region" description="Helical" evidence="2">
    <location>
        <begin position="30"/>
        <end position="50"/>
    </location>
</feature>
<name>A0A7H1MYC3_9PROT</name>
<protein>
    <submittedName>
        <fullName evidence="3">Type II secretion system protein</fullName>
    </submittedName>
</protein>
<evidence type="ECO:0000256" key="1">
    <source>
        <dbReference type="SAM" id="MobiDB-lite"/>
    </source>
</evidence>
<dbReference type="SUPFAM" id="SSF54523">
    <property type="entry name" value="Pili subunits"/>
    <property type="match status" value="1"/>
</dbReference>
<reference evidence="3 4" key="1">
    <citation type="submission" date="2020-05" db="EMBL/GenBank/DDBJ databases">
        <title>Complete closed genome sequence of Defluviicoccus vanus.</title>
        <authorList>
            <person name="Bessarab I."/>
            <person name="Arumugam K."/>
            <person name="Maszenan A.M."/>
            <person name="Seviour R.J."/>
            <person name="Williams R.B."/>
        </authorList>
    </citation>
    <scope>NUCLEOTIDE SEQUENCE [LARGE SCALE GENOMIC DNA]</scope>
    <source>
        <strain evidence="3 4">Ben 114</strain>
    </source>
</reference>
<dbReference type="NCBIfam" id="TIGR02532">
    <property type="entry name" value="IV_pilin_GFxxxE"/>
    <property type="match status" value="1"/>
</dbReference>
<feature type="region of interest" description="Disordered" evidence="1">
    <location>
        <begin position="143"/>
        <end position="171"/>
    </location>
</feature>
<organism evidence="3 4">
    <name type="scientific">Defluviicoccus vanus</name>
    <dbReference type="NCBI Taxonomy" id="111831"/>
    <lineage>
        <taxon>Bacteria</taxon>
        <taxon>Pseudomonadati</taxon>
        <taxon>Pseudomonadota</taxon>
        <taxon>Alphaproteobacteria</taxon>
        <taxon>Rhodospirillales</taxon>
        <taxon>Rhodospirillaceae</taxon>
        <taxon>Defluviicoccus</taxon>
    </lineage>
</organism>